<accession>A0AAE3WFQ5</accession>
<keyword evidence="7 8" id="KW-0472">Membrane</keyword>
<name>A0AAE3WFQ5_9RHOB</name>
<evidence type="ECO:0000256" key="1">
    <source>
        <dbReference type="ARBA" id="ARBA00004429"/>
    </source>
</evidence>
<feature type="transmembrane region" description="Helical" evidence="8">
    <location>
        <begin position="372"/>
        <end position="399"/>
    </location>
</feature>
<keyword evidence="11" id="KW-1185">Reference proteome</keyword>
<comment type="caution">
    <text evidence="10">The sequence shown here is derived from an EMBL/GenBank/DDBJ whole genome shotgun (WGS) entry which is preliminary data.</text>
</comment>
<sequence length="406" mass="43975">MAEFEYKALARSGEVVTGQISSDSRQGAIDVLRRRGMAPLQVMDGTTTRKSWLSRLDLRRRRKAGDKDLMLFTREFAILLRAGLPVDRALSMLDRILEEGPMRGVPGELLKAIQSGSSLAAGLQSRPETFPAFYVGMIKAGETGGVLVEVLNRLSTMLERREALKASVRSALTYPLLVLILTGLSLVVLLVYVVPEFRPMFEETGVAPPLPTRVVLAVSDAVTEWGWLLLAGLLAILLAIRSLGLRADTSRRFDAWLLRVPVIGGILRRIETARFCRSLGTLRANGVVLVEAVGISAGTLQNRAFADAVRQISGPLSRGEGLAAPMRKTGLFPPLALQLIEVGEESGELHQMLLQVADIHDTEVEREVQKALALLAPAVTVLLGLIIAFIVGSMLGAILGSYELAV</sequence>
<evidence type="ECO:0000256" key="8">
    <source>
        <dbReference type="SAM" id="Phobius"/>
    </source>
</evidence>
<evidence type="ECO:0000256" key="4">
    <source>
        <dbReference type="ARBA" id="ARBA00022519"/>
    </source>
</evidence>
<protein>
    <submittedName>
        <fullName evidence="10">Type II secretion system F family protein</fullName>
    </submittedName>
</protein>
<dbReference type="EMBL" id="JANHAX010000003">
    <property type="protein sequence ID" value="MDQ2090857.1"/>
    <property type="molecule type" value="Genomic_DNA"/>
</dbReference>
<reference evidence="10" key="2">
    <citation type="submission" date="2023-02" db="EMBL/GenBank/DDBJ databases">
        <title>'Rhodoalgimonas zhirmunskyi' gen. nov., isolated from a red alga.</title>
        <authorList>
            <person name="Nedashkovskaya O.I."/>
            <person name="Otstavnykh N.Y."/>
            <person name="Bystritskaya E.P."/>
            <person name="Balabanova L.A."/>
            <person name="Isaeva M.P."/>
        </authorList>
    </citation>
    <scope>NUCLEOTIDE SEQUENCE</scope>
    <source>
        <strain evidence="10">KCTC 52189</strain>
    </source>
</reference>
<dbReference type="Gene3D" id="1.20.81.30">
    <property type="entry name" value="Type II secretion system (T2SS), domain F"/>
    <property type="match status" value="2"/>
</dbReference>
<evidence type="ECO:0000256" key="5">
    <source>
        <dbReference type="ARBA" id="ARBA00022692"/>
    </source>
</evidence>
<dbReference type="PANTHER" id="PTHR30012:SF0">
    <property type="entry name" value="TYPE II SECRETION SYSTEM PROTEIN F-RELATED"/>
    <property type="match status" value="1"/>
</dbReference>
<dbReference type="RefSeq" id="WP_306736124.1">
    <property type="nucleotide sequence ID" value="NZ_JANHAX010000003.1"/>
</dbReference>
<evidence type="ECO:0000259" key="9">
    <source>
        <dbReference type="Pfam" id="PF00482"/>
    </source>
</evidence>
<dbReference type="GO" id="GO:0005886">
    <property type="term" value="C:plasma membrane"/>
    <property type="evidence" value="ECO:0007669"/>
    <property type="project" value="UniProtKB-SubCell"/>
</dbReference>
<proteinExistence type="inferred from homology"/>
<evidence type="ECO:0000256" key="2">
    <source>
        <dbReference type="ARBA" id="ARBA00005745"/>
    </source>
</evidence>
<evidence type="ECO:0000313" key="10">
    <source>
        <dbReference type="EMBL" id="MDQ2090857.1"/>
    </source>
</evidence>
<keyword evidence="4" id="KW-0997">Cell inner membrane</keyword>
<dbReference type="GO" id="GO:0015628">
    <property type="term" value="P:protein secretion by the type II secretion system"/>
    <property type="evidence" value="ECO:0007669"/>
    <property type="project" value="TreeGrafter"/>
</dbReference>
<evidence type="ECO:0000313" key="11">
    <source>
        <dbReference type="Proteomes" id="UP001226762"/>
    </source>
</evidence>
<comment type="similarity">
    <text evidence="2">Belongs to the GSP F family.</text>
</comment>
<keyword evidence="5 8" id="KW-0812">Transmembrane</keyword>
<keyword evidence="3" id="KW-1003">Cell membrane</keyword>
<reference evidence="10" key="1">
    <citation type="submission" date="2022-07" db="EMBL/GenBank/DDBJ databases">
        <authorList>
            <person name="Otstavnykh N."/>
            <person name="Isaeva M."/>
            <person name="Bystritskaya E."/>
        </authorList>
    </citation>
    <scope>NUCLEOTIDE SEQUENCE</scope>
    <source>
        <strain evidence="10">KCTC 52189</strain>
    </source>
</reference>
<dbReference type="Proteomes" id="UP001226762">
    <property type="component" value="Unassembled WGS sequence"/>
</dbReference>
<feature type="domain" description="Type II secretion system protein GspF" evidence="9">
    <location>
        <begin position="72"/>
        <end position="195"/>
    </location>
</feature>
<dbReference type="FunFam" id="1.20.81.30:FF:000001">
    <property type="entry name" value="Type II secretion system protein F"/>
    <property type="match status" value="1"/>
</dbReference>
<gene>
    <name evidence="10" type="ORF">NO357_13185</name>
</gene>
<dbReference type="PANTHER" id="PTHR30012">
    <property type="entry name" value="GENERAL SECRETION PATHWAY PROTEIN"/>
    <property type="match status" value="1"/>
</dbReference>
<keyword evidence="6 8" id="KW-1133">Transmembrane helix</keyword>
<feature type="transmembrane region" description="Helical" evidence="8">
    <location>
        <begin position="225"/>
        <end position="243"/>
    </location>
</feature>
<dbReference type="Pfam" id="PF00482">
    <property type="entry name" value="T2SSF"/>
    <property type="match status" value="2"/>
</dbReference>
<dbReference type="InterPro" id="IPR018076">
    <property type="entry name" value="T2SS_GspF_dom"/>
</dbReference>
<dbReference type="InterPro" id="IPR003004">
    <property type="entry name" value="GspF/PilC"/>
</dbReference>
<comment type="subcellular location">
    <subcellularLocation>
        <location evidence="1">Cell inner membrane</location>
        <topology evidence="1">Multi-pass membrane protein</topology>
    </subcellularLocation>
</comment>
<evidence type="ECO:0000256" key="6">
    <source>
        <dbReference type="ARBA" id="ARBA00022989"/>
    </source>
</evidence>
<feature type="domain" description="Type II secretion system protein GspF" evidence="9">
    <location>
        <begin position="275"/>
        <end position="395"/>
    </location>
</feature>
<feature type="transmembrane region" description="Helical" evidence="8">
    <location>
        <begin position="171"/>
        <end position="194"/>
    </location>
</feature>
<evidence type="ECO:0000256" key="7">
    <source>
        <dbReference type="ARBA" id="ARBA00023136"/>
    </source>
</evidence>
<dbReference type="PRINTS" id="PR00812">
    <property type="entry name" value="BCTERIALGSPF"/>
</dbReference>
<dbReference type="AlphaFoldDB" id="A0AAE3WFQ5"/>
<dbReference type="InterPro" id="IPR042094">
    <property type="entry name" value="T2SS_GspF_sf"/>
</dbReference>
<organism evidence="10 11">
    <name type="scientific">Marimonas arenosa</name>
    <dbReference type="NCBI Taxonomy" id="1795305"/>
    <lineage>
        <taxon>Bacteria</taxon>
        <taxon>Pseudomonadati</taxon>
        <taxon>Pseudomonadota</taxon>
        <taxon>Alphaproteobacteria</taxon>
        <taxon>Rhodobacterales</taxon>
        <taxon>Paracoccaceae</taxon>
        <taxon>Marimonas</taxon>
    </lineage>
</organism>
<evidence type="ECO:0000256" key="3">
    <source>
        <dbReference type="ARBA" id="ARBA00022475"/>
    </source>
</evidence>